<accession>A0A6P5YMT7</accession>
<dbReference type="GeneID" id="111293331"/>
<dbReference type="KEGG" id="dzi:111293331"/>
<keyword evidence="2" id="KW-1185">Reference proteome</keyword>
<name>A0A6P5YMT7_DURZI</name>
<dbReference type="AlphaFoldDB" id="A0A6P5YMT7"/>
<dbReference type="RefSeq" id="XP_022741839.1">
    <property type="nucleotide sequence ID" value="XM_022886104.1"/>
</dbReference>
<protein>
    <submittedName>
        <fullName evidence="3">ATP synthase subunit beta, mitochondrial-like</fullName>
    </submittedName>
</protein>
<keyword evidence="1" id="KW-0732">Signal</keyword>
<proteinExistence type="predicted"/>
<feature type="chain" id="PRO_5027952007" evidence="1">
    <location>
        <begin position="30"/>
        <end position="267"/>
    </location>
</feature>
<dbReference type="Proteomes" id="UP000515121">
    <property type="component" value="Unplaced"/>
</dbReference>
<organism evidence="2 3">
    <name type="scientific">Durio zibethinus</name>
    <name type="common">Durian</name>
    <dbReference type="NCBI Taxonomy" id="66656"/>
    <lineage>
        <taxon>Eukaryota</taxon>
        <taxon>Viridiplantae</taxon>
        <taxon>Streptophyta</taxon>
        <taxon>Embryophyta</taxon>
        <taxon>Tracheophyta</taxon>
        <taxon>Spermatophyta</taxon>
        <taxon>Magnoliopsida</taxon>
        <taxon>eudicotyledons</taxon>
        <taxon>Gunneridae</taxon>
        <taxon>Pentapetalae</taxon>
        <taxon>rosids</taxon>
        <taxon>malvids</taxon>
        <taxon>Malvales</taxon>
        <taxon>Malvaceae</taxon>
        <taxon>Helicteroideae</taxon>
        <taxon>Durio</taxon>
    </lineage>
</organism>
<evidence type="ECO:0000313" key="3">
    <source>
        <dbReference type="RefSeq" id="XP_022741839.1"/>
    </source>
</evidence>
<gene>
    <name evidence="3" type="primary">LOC111293331</name>
</gene>
<evidence type="ECO:0000313" key="2">
    <source>
        <dbReference type="Proteomes" id="UP000515121"/>
    </source>
</evidence>
<feature type="signal peptide" evidence="1">
    <location>
        <begin position="1"/>
        <end position="29"/>
    </location>
</feature>
<dbReference type="OrthoDB" id="1406315at2759"/>
<reference evidence="3" key="1">
    <citation type="submission" date="2025-08" db="UniProtKB">
        <authorList>
            <consortium name="RefSeq"/>
        </authorList>
    </citation>
    <scope>IDENTIFICATION</scope>
    <source>
        <tissue evidence="3">Fruit stalk</tissue>
    </source>
</reference>
<evidence type="ECO:0000256" key="1">
    <source>
        <dbReference type="SAM" id="SignalP"/>
    </source>
</evidence>
<sequence>MAKYSSGASVFTVFLILSLMLSMSMSSQARILQRGRAMERNSESQLLLQELGFDLLKVKHYRKMSTRGPGSDRVSPGFEKGLARLLVMGLRSNGVVVFNFDTCAYTLIKATSEGKAYYGKVLVVTDLEGLQESITTFVRAVYVFANDLTKPTTATPFAHLDATIVLLRNFFVKAKFNTVLAIASGMKELKHAEDVFMHHNWKRAGKSTAQCTYPYGTSSRGISDCFSYSEVLSTCILVVEQCKVLEMGSCFGVAATYSSPPHFSHVC</sequence>